<dbReference type="SUPFAM" id="SSF51126">
    <property type="entry name" value="Pectin lyase-like"/>
    <property type="match status" value="1"/>
</dbReference>
<organism evidence="2 3">
    <name type="scientific">Halocynthiibacter halioticoli</name>
    <dbReference type="NCBI Taxonomy" id="2986804"/>
    <lineage>
        <taxon>Bacteria</taxon>
        <taxon>Pseudomonadati</taxon>
        <taxon>Pseudomonadota</taxon>
        <taxon>Alphaproteobacteria</taxon>
        <taxon>Rhodobacterales</taxon>
        <taxon>Paracoccaceae</taxon>
        <taxon>Halocynthiibacter</taxon>
    </lineage>
</organism>
<feature type="domain" description="Rhamnogalacturonase A/B/Epimerase-like pectate lyase" evidence="1">
    <location>
        <begin position="188"/>
        <end position="250"/>
    </location>
</feature>
<accession>A0AAE3LPM0</accession>
<dbReference type="Pfam" id="PF12708">
    <property type="entry name" value="Pect-lyase_RHGA_epim"/>
    <property type="match status" value="1"/>
</dbReference>
<dbReference type="RefSeq" id="WP_263952412.1">
    <property type="nucleotide sequence ID" value="NZ_JAOYFC010000001.1"/>
</dbReference>
<gene>
    <name evidence="2" type="ORF">OH136_03300</name>
</gene>
<keyword evidence="3" id="KW-1185">Reference proteome</keyword>
<dbReference type="InterPro" id="IPR012334">
    <property type="entry name" value="Pectin_lyas_fold"/>
</dbReference>
<dbReference type="Proteomes" id="UP001208041">
    <property type="component" value="Unassembled WGS sequence"/>
</dbReference>
<evidence type="ECO:0000259" key="1">
    <source>
        <dbReference type="Pfam" id="PF12708"/>
    </source>
</evidence>
<name>A0AAE3LPM0_9RHOB</name>
<dbReference type="InterPro" id="IPR024535">
    <property type="entry name" value="RHGA/B-epi-like_pectate_lyase"/>
</dbReference>
<protein>
    <submittedName>
        <fullName evidence="2">Right-handed parallel beta-helix repeat-containing protein</fullName>
    </submittedName>
</protein>
<dbReference type="EMBL" id="JAOYFC010000001">
    <property type="protein sequence ID" value="MCV6823572.1"/>
    <property type="molecule type" value="Genomic_DNA"/>
</dbReference>
<dbReference type="InterPro" id="IPR011050">
    <property type="entry name" value="Pectin_lyase_fold/virulence"/>
</dbReference>
<comment type="caution">
    <text evidence="2">The sequence shown here is derived from an EMBL/GenBank/DDBJ whole genome shotgun (WGS) entry which is preliminary data.</text>
</comment>
<dbReference type="AlphaFoldDB" id="A0AAE3LPM0"/>
<reference evidence="2" key="1">
    <citation type="submission" date="2022-10" db="EMBL/GenBank/DDBJ databases">
        <authorList>
            <person name="Yue Y."/>
        </authorList>
    </citation>
    <scope>NUCLEOTIDE SEQUENCE</scope>
    <source>
        <strain evidence="2">Z654</strain>
    </source>
</reference>
<evidence type="ECO:0000313" key="3">
    <source>
        <dbReference type="Proteomes" id="UP001208041"/>
    </source>
</evidence>
<proteinExistence type="predicted"/>
<evidence type="ECO:0000313" key="2">
    <source>
        <dbReference type="EMBL" id="MCV6823572.1"/>
    </source>
</evidence>
<dbReference type="Gene3D" id="2.160.20.10">
    <property type="entry name" value="Single-stranded right-handed beta-helix, Pectin lyase-like"/>
    <property type="match status" value="1"/>
</dbReference>
<sequence>MNKAITEGLLLMPPAFSNGLDQWSSQDGTVGSDTYDGAVNAAFVAADQDFGGCLELLKSETTQKLRAMVQTPLHPGCYLQIKARVKAISGNLPNVEIAGWAGGAGDVHVLDVVEAGPSVALTSYGEVVEVSAIVGTGARNGVDMPWGQDALYGHFGLNLTGANGGVVRIDDIQITDVTNVFLRDMMDWVDVRDYGAIGDGVTDNAAAFNAADAAANGRQVLVPEGVYALASNVTFESPVRFQGQVTAPKEVRLSLTKNFDFGSYVDAFGGDEVLALEKAIQALFNFTDHESLDLQGRRIELTRPIDVQDVVNNISTYAIRRVIRNGQFNVLADPAWDTDVVTSTASYSASTSTELTNVANIANIQPGSLVEGNGVGREVYVKSVNVGAQTLTLSQPLFGAASNQSYTFSRFKYALDFSGFSGLDKFVLDDIEFQCNGISSGILLAPEGLIFHVRDCFITKPKDRGITSHGRGCQGMLVDRCQFISNEQPMRAQDRTTIAMNVNANDTKMRDNRVMLFAAFGVWAGTGHLFSGNHWFHGDGETDGVRRAGVIFTTPNPKSTVVGNYIDNNFIEMTNEHDATPDWNNQYSFGGITITGNIFTVNDVAPWFSWIVVKPYGSGHYLHGFNLSGNVFRALNGNIERIERVDETYAGLDMSKSRNVVVQGNAFNSVDTPIFNPLMVRHTEAANATTWEIPTDGKLPFGGRARRVEGFVMDQQVLRGSNTAHYEFPYVSLQQGADQSEAHLKWSQACRGRVQITLRMDNAT</sequence>